<reference evidence="14" key="2">
    <citation type="submission" date="2025-08" db="UniProtKB">
        <authorList>
            <consortium name="Ensembl"/>
        </authorList>
    </citation>
    <scope>IDENTIFICATION</scope>
</reference>
<dbReference type="FunCoup" id="A0A667XZW5">
    <property type="interactions" value="10"/>
</dbReference>
<keyword evidence="8" id="KW-1133">Transmembrane helix</keyword>
<evidence type="ECO:0000313" key="15">
    <source>
        <dbReference type="Proteomes" id="UP000472263"/>
    </source>
</evidence>
<keyword evidence="10" id="KW-0443">Lipid metabolism</keyword>
<comment type="pathway">
    <text evidence="2">Protein modification; protein glycosylation.</text>
</comment>
<evidence type="ECO:0000256" key="11">
    <source>
        <dbReference type="ARBA" id="ARBA00023136"/>
    </source>
</evidence>
<sequence>FLSARKWWVVGTWQTAGDAFIGHAVAVSSLFCLWQQLYFFTVADAALVPTANAPVITQMTTQSKAVPVPYVSPGPYLVEYPYEYHFVINEPEKCKQQKPFVVLMVPVAPHNRAHRDIIRSTWGSESTVLGKVIKLFFLLGLPTGEGVEQIQQQVLQESREHQDLIQSDFVDCYKNLTIKTMVMLEWLESYCSNASYAMKTDSDTFLNVHNLVNMLVNAPRINYMTGCVTSGAAVRRNPTSKWYLPVEIFPEPQYPRYALGLGYILSLDLPRKLVEASRHVRAVYIEDVYLGMCMKHLHIPPANPPNGNLFHMFPVPYNRCTYSKLIATTVYEHTDRASLWKDFKRPGPFC</sequence>
<dbReference type="Gene3D" id="3.90.550.50">
    <property type="match status" value="1"/>
</dbReference>
<dbReference type="AlphaFoldDB" id="A0A667XZW5"/>
<keyword evidence="11" id="KW-0472">Membrane</keyword>
<reference evidence="14" key="3">
    <citation type="submission" date="2025-09" db="UniProtKB">
        <authorList>
            <consortium name="Ensembl"/>
        </authorList>
    </citation>
    <scope>IDENTIFICATION</scope>
</reference>
<evidence type="ECO:0000256" key="1">
    <source>
        <dbReference type="ARBA" id="ARBA00004323"/>
    </source>
</evidence>
<evidence type="ECO:0000256" key="8">
    <source>
        <dbReference type="ARBA" id="ARBA00022989"/>
    </source>
</evidence>
<comment type="subcellular location">
    <subcellularLocation>
        <location evidence="1 13">Golgi apparatus membrane</location>
        <topology evidence="1 13">Single-pass type II membrane protein</topology>
    </subcellularLocation>
</comment>
<reference evidence="14" key="1">
    <citation type="submission" date="2019-06" db="EMBL/GenBank/DDBJ databases">
        <authorList>
            <consortium name="Wellcome Sanger Institute Data Sharing"/>
        </authorList>
    </citation>
    <scope>NUCLEOTIDE SEQUENCE [LARGE SCALE GENOMIC DNA]</scope>
</reference>
<keyword evidence="12" id="KW-0325">Glycoprotein</keyword>
<keyword evidence="15" id="KW-1185">Reference proteome</keyword>
<comment type="similarity">
    <text evidence="3 13">Belongs to the glycosyltransferase 31 family.</text>
</comment>
<keyword evidence="5" id="KW-0808">Transferase</keyword>
<keyword evidence="6" id="KW-0812">Transmembrane</keyword>
<dbReference type="GO" id="GO:0006493">
    <property type="term" value="P:protein O-linked glycosylation"/>
    <property type="evidence" value="ECO:0007669"/>
    <property type="project" value="TreeGrafter"/>
</dbReference>
<evidence type="ECO:0000256" key="4">
    <source>
        <dbReference type="ARBA" id="ARBA00022676"/>
    </source>
</evidence>
<evidence type="ECO:0000256" key="2">
    <source>
        <dbReference type="ARBA" id="ARBA00004922"/>
    </source>
</evidence>
<dbReference type="Pfam" id="PF01762">
    <property type="entry name" value="Galactosyl_T"/>
    <property type="match status" value="1"/>
</dbReference>
<dbReference type="FunFam" id="3.90.550.50:FF:000001">
    <property type="entry name" value="Hexosyltransferase"/>
    <property type="match status" value="1"/>
</dbReference>
<evidence type="ECO:0000256" key="10">
    <source>
        <dbReference type="ARBA" id="ARBA00023098"/>
    </source>
</evidence>
<evidence type="ECO:0000256" key="5">
    <source>
        <dbReference type="ARBA" id="ARBA00022679"/>
    </source>
</evidence>
<dbReference type="InterPro" id="IPR002659">
    <property type="entry name" value="Glyco_trans_31"/>
</dbReference>
<evidence type="ECO:0000256" key="7">
    <source>
        <dbReference type="ARBA" id="ARBA00022968"/>
    </source>
</evidence>
<evidence type="ECO:0000313" key="14">
    <source>
        <dbReference type="Ensembl" id="ENSMMDP00005019823.1"/>
    </source>
</evidence>
<accession>A0A667XZW5</accession>
<dbReference type="GO" id="GO:0000139">
    <property type="term" value="C:Golgi membrane"/>
    <property type="evidence" value="ECO:0007669"/>
    <property type="project" value="UniProtKB-SubCell"/>
</dbReference>
<evidence type="ECO:0000256" key="9">
    <source>
        <dbReference type="ARBA" id="ARBA00023034"/>
    </source>
</evidence>
<dbReference type="Ensembl" id="ENSMMDT00005020291.1">
    <property type="protein sequence ID" value="ENSMMDP00005019823.1"/>
    <property type="gene ID" value="ENSMMDG00005009794.1"/>
</dbReference>
<name>A0A667XZW5_9TELE</name>
<dbReference type="EC" id="2.4.1.-" evidence="13"/>
<proteinExistence type="inferred from homology"/>
<evidence type="ECO:0000256" key="12">
    <source>
        <dbReference type="ARBA" id="ARBA00023180"/>
    </source>
</evidence>
<dbReference type="GeneTree" id="ENSGT00940000163421"/>
<protein>
    <recommendedName>
        <fullName evidence="13">Hexosyltransferase</fullName>
        <ecNumber evidence="13">2.4.1.-</ecNumber>
    </recommendedName>
</protein>
<keyword evidence="9 13" id="KW-0333">Golgi apparatus</keyword>
<keyword evidence="4 13" id="KW-0328">Glycosyltransferase</keyword>
<dbReference type="GO" id="GO:0006629">
    <property type="term" value="P:lipid metabolic process"/>
    <property type="evidence" value="ECO:0007669"/>
    <property type="project" value="UniProtKB-KW"/>
</dbReference>
<keyword evidence="7" id="KW-0735">Signal-anchor</keyword>
<dbReference type="Proteomes" id="UP000472263">
    <property type="component" value="Chromosome 3"/>
</dbReference>
<dbReference type="GO" id="GO:0008499">
    <property type="term" value="F:N-acetyl-beta-D-glucosaminide beta-(1,3)-galactosyltransferase activity"/>
    <property type="evidence" value="ECO:0007669"/>
    <property type="project" value="TreeGrafter"/>
</dbReference>
<evidence type="ECO:0000256" key="13">
    <source>
        <dbReference type="RuleBase" id="RU363063"/>
    </source>
</evidence>
<dbReference type="PANTHER" id="PTHR11214:SF115">
    <property type="entry name" value="HEXOSYLTRANSFERASE"/>
    <property type="match status" value="1"/>
</dbReference>
<evidence type="ECO:0000256" key="6">
    <source>
        <dbReference type="ARBA" id="ARBA00022692"/>
    </source>
</evidence>
<evidence type="ECO:0000256" key="3">
    <source>
        <dbReference type="ARBA" id="ARBA00008661"/>
    </source>
</evidence>
<dbReference type="PANTHER" id="PTHR11214">
    <property type="entry name" value="BETA-1,3-N-ACETYLGLUCOSAMINYLTRANSFERASE"/>
    <property type="match status" value="1"/>
</dbReference>
<organism evidence="14 15">
    <name type="scientific">Myripristis murdjan</name>
    <name type="common">pinecone soldierfish</name>
    <dbReference type="NCBI Taxonomy" id="586833"/>
    <lineage>
        <taxon>Eukaryota</taxon>
        <taxon>Metazoa</taxon>
        <taxon>Chordata</taxon>
        <taxon>Craniata</taxon>
        <taxon>Vertebrata</taxon>
        <taxon>Euteleostomi</taxon>
        <taxon>Actinopterygii</taxon>
        <taxon>Neopterygii</taxon>
        <taxon>Teleostei</taxon>
        <taxon>Neoteleostei</taxon>
        <taxon>Acanthomorphata</taxon>
        <taxon>Holocentriformes</taxon>
        <taxon>Holocentridae</taxon>
        <taxon>Myripristis</taxon>
    </lineage>
</organism>
<dbReference type="InParanoid" id="A0A667XZW5"/>